<protein>
    <submittedName>
        <fullName evidence="1">Uncharacterized protein</fullName>
    </submittedName>
</protein>
<keyword evidence="2" id="KW-1185">Reference proteome</keyword>
<dbReference type="Proteomes" id="UP000244855">
    <property type="component" value="Unassembled WGS sequence"/>
</dbReference>
<name>A0A2V1D2A6_9PLEO</name>
<accession>A0A2V1D2A6</accession>
<gene>
    <name evidence="1" type="ORF">DM02DRAFT_620102</name>
</gene>
<organism evidence="1 2">
    <name type="scientific">Periconia macrospinosa</name>
    <dbReference type="NCBI Taxonomy" id="97972"/>
    <lineage>
        <taxon>Eukaryota</taxon>
        <taxon>Fungi</taxon>
        <taxon>Dikarya</taxon>
        <taxon>Ascomycota</taxon>
        <taxon>Pezizomycotina</taxon>
        <taxon>Dothideomycetes</taxon>
        <taxon>Pleosporomycetidae</taxon>
        <taxon>Pleosporales</taxon>
        <taxon>Massarineae</taxon>
        <taxon>Periconiaceae</taxon>
        <taxon>Periconia</taxon>
    </lineage>
</organism>
<evidence type="ECO:0000313" key="2">
    <source>
        <dbReference type="Proteomes" id="UP000244855"/>
    </source>
</evidence>
<proteinExistence type="predicted"/>
<dbReference type="AlphaFoldDB" id="A0A2V1D2A6"/>
<reference evidence="1 2" key="1">
    <citation type="journal article" date="2018" name="Sci. Rep.">
        <title>Comparative genomics provides insights into the lifestyle and reveals functional heterogeneity of dark septate endophytic fungi.</title>
        <authorList>
            <person name="Knapp D.G."/>
            <person name="Nemeth J.B."/>
            <person name="Barry K."/>
            <person name="Hainaut M."/>
            <person name="Henrissat B."/>
            <person name="Johnson J."/>
            <person name="Kuo A."/>
            <person name="Lim J.H.P."/>
            <person name="Lipzen A."/>
            <person name="Nolan M."/>
            <person name="Ohm R.A."/>
            <person name="Tamas L."/>
            <person name="Grigoriev I.V."/>
            <person name="Spatafora J.W."/>
            <person name="Nagy L.G."/>
            <person name="Kovacs G.M."/>
        </authorList>
    </citation>
    <scope>NUCLEOTIDE SEQUENCE [LARGE SCALE GENOMIC DNA]</scope>
    <source>
        <strain evidence="1 2">DSE2036</strain>
    </source>
</reference>
<dbReference type="EMBL" id="KZ805712">
    <property type="protein sequence ID" value="PVH92162.1"/>
    <property type="molecule type" value="Genomic_DNA"/>
</dbReference>
<evidence type="ECO:0000313" key="1">
    <source>
        <dbReference type="EMBL" id="PVH92162.1"/>
    </source>
</evidence>
<sequence>MKSPCYDGVTRLTRSKFVTGLATYLIDRINLGSPRIRETDEDVESSREVFVYRVYRMTFTVMNGSECADRGRMRGC</sequence>